<dbReference type="GO" id="GO:0006817">
    <property type="term" value="P:phosphate ion transport"/>
    <property type="evidence" value="ECO:0007669"/>
    <property type="project" value="UniProtKB-KW"/>
</dbReference>
<dbReference type="NCBIfam" id="TIGR02135">
    <property type="entry name" value="phoU_full"/>
    <property type="match status" value="1"/>
</dbReference>
<dbReference type="RefSeq" id="WP_165141771.1">
    <property type="nucleotide sequence ID" value="NZ_JAALLT010000003.1"/>
</dbReference>
<dbReference type="FunFam" id="1.20.58.220:FF:000004">
    <property type="entry name" value="Phosphate-specific transport system accessory protein PhoU"/>
    <property type="match status" value="1"/>
</dbReference>
<evidence type="ECO:0000256" key="9">
    <source>
        <dbReference type="SAM" id="MobiDB-lite"/>
    </source>
</evidence>
<gene>
    <name evidence="11" type="primary">phoU</name>
    <name evidence="11" type="ORF">G3570_09730</name>
</gene>
<dbReference type="PANTHER" id="PTHR42930">
    <property type="entry name" value="PHOSPHATE-SPECIFIC TRANSPORT SYSTEM ACCESSORY PROTEIN PHOU"/>
    <property type="match status" value="1"/>
</dbReference>
<dbReference type="InterPro" id="IPR038078">
    <property type="entry name" value="PhoU-like_sf"/>
</dbReference>
<keyword evidence="5 8" id="KW-0963">Cytoplasm</keyword>
<dbReference type="InterPro" id="IPR028366">
    <property type="entry name" value="PhoU"/>
</dbReference>
<dbReference type="GO" id="GO:0005737">
    <property type="term" value="C:cytoplasm"/>
    <property type="evidence" value="ECO:0007669"/>
    <property type="project" value="UniProtKB-SubCell"/>
</dbReference>
<comment type="subunit">
    <text evidence="3 8">Homodimer.</text>
</comment>
<evidence type="ECO:0000259" key="10">
    <source>
        <dbReference type="Pfam" id="PF01895"/>
    </source>
</evidence>
<evidence type="ECO:0000256" key="7">
    <source>
        <dbReference type="ARBA" id="ARBA00056181"/>
    </source>
</evidence>
<dbReference type="EMBL" id="JAALLT010000003">
    <property type="protein sequence ID" value="NGP76913.1"/>
    <property type="molecule type" value="Genomic_DNA"/>
</dbReference>
<dbReference type="PANTHER" id="PTHR42930:SF3">
    <property type="entry name" value="PHOSPHATE-SPECIFIC TRANSPORT SYSTEM ACCESSORY PROTEIN PHOU"/>
    <property type="match status" value="1"/>
</dbReference>
<evidence type="ECO:0000256" key="2">
    <source>
        <dbReference type="ARBA" id="ARBA00008107"/>
    </source>
</evidence>
<comment type="caution">
    <text evidence="11">The sequence shown here is derived from an EMBL/GenBank/DDBJ whole genome shotgun (WGS) entry which is preliminary data.</text>
</comment>
<feature type="domain" description="PhoU" evidence="10">
    <location>
        <begin position="120"/>
        <end position="204"/>
    </location>
</feature>
<evidence type="ECO:0000256" key="6">
    <source>
        <dbReference type="ARBA" id="ARBA00022592"/>
    </source>
</evidence>
<comment type="similarity">
    <text evidence="2 8">Belongs to the PhoU family.</text>
</comment>
<keyword evidence="6 8" id="KW-0592">Phosphate transport</keyword>
<reference evidence="11 12" key="1">
    <citation type="submission" date="2020-02" db="EMBL/GenBank/DDBJ databases">
        <title>Balneolaceae bacterium YR4-1, complete genome.</title>
        <authorList>
            <person name="Li Y."/>
            <person name="Wu S."/>
        </authorList>
    </citation>
    <scope>NUCLEOTIDE SEQUENCE [LARGE SCALE GENOMIC DNA]</scope>
    <source>
        <strain evidence="11 12">YR4-1</strain>
    </source>
</reference>
<accession>A0A6M1T9M0</accession>
<dbReference type="Proteomes" id="UP000473278">
    <property type="component" value="Unassembled WGS sequence"/>
</dbReference>
<evidence type="ECO:0000256" key="1">
    <source>
        <dbReference type="ARBA" id="ARBA00004496"/>
    </source>
</evidence>
<dbReference type="AlphaFoldDB" id="A0A6M1T9M0"/>
<sequence>MAYLDTEISLLNDDILELMYLVKTQLEKGHEALIDYNEELAHEITANEKRVDALELKIDRDCENILALFNPVAVDLRFVLASFKINSDLERLGDHANSIAKYILDFGGPIDEELIEEMRIEEMYETAIEMLSNVFSSFISEDTQLARKVFAKDKVLNEINREASDITAKLLKKDPEKAQQYLYLFSIIRKLERVGDLTKNTAEELIFYIEAKVLKHKKNKSKNGDGKNSESNSENESDS</sequence>
<evidence type="ECO:0000313" key="11">
    <source>
        <dbReference type="EMBL" id="NGP76913.1"/>
    </source>
</evidence>
<dbReference type="PIRSF" id="PIRSF003107">
    <property type="entry name" value="PhoU"/>
    <property type="match status" value="1"/>
</dbReference>
<dbReference type="GO" id="GO:0030643">
    <property type="term" value="P:intracellular phosphate ion homeostasis"/>
    <property type="evidence" value="ECO:0007669"/>
    <property type="project" value="InterPro"/>
</dbReference>
<keyword evidence="12" id="KW-1185">Reference proteome</keyword>
<organism evidence="11 12">
    <name type="scientific">Halalkalibaculum roseum</name>
    <dbReference type="NCBI Taxonomy" id="2709311"/>
    <lineage>
        <taxon>Bacteria</taxon>
        <taxon>Pseudomonadati</taxon>
        <taxon>Balneolota</taxon>
        <taxon>Balneolia</taxon>
        <taxon>Balneolales</taxon>
        <taxon>Balneolaceae</taxon>
        <taxon>Halalkalibaculum</taxon>
    </lineage>
</organism>
<evidence type="ECO:0000256" key="8">
    <source>
        <dbReference type="PIRNR" id="PIRNR003107"/>
    </source>
</evidence>
<evidence type="ECO:0000256" key="3">
    <source>
        <dbReference type="ARBA" id="ARBA00011738"/>
    </source>
</evidence>
<feature type="region of interest" description="Disordered" evidence="9">
    <location>
        <begin position="217"/>
        <end position="239"/>
    </location>
</feature>
<dbReference type="Gene3D" id="1.20.58.220">
    <property type="entry name" value="Phosphate transport system protein phou homolog 2, domain 2"/>
    <property type="match status" value="1"/>
</dbReference>
<evidence type="ECO:0000256" key="5">
    <source>
        <dbReference type="ARBA" id="ARBA00022490"/>
    </source>
</evidence>
<proteinExistence type="inferred from homology"/>
<dbReference type="Pfam" id="PF01895">
    <property type="entry name" value="PhoU"/>
    <property type="match status" value="2"/>
</dbReference>
<name>A0A6M1T9M0_9BACT</name>
<evidence type="ECO:0000256" key="4">
    <source>
        <dbReference type="ARBA" id="ARBA00022448"/>
    </source>
</evidence>
<comment type="subcellular location">
    <subcellularLocation>
        <location evidence="1 8">Cytoplasm</location>
    </subcellularLocation>
</comment>
<comment type="function">
    <text evidence="7 8">Plays a role in the regulation of phosphate uptake.</text>
</comment>
<dbReference type="InterPro" id="IPR026022">
    <property type="entry name" value="PhoU_dom"/>
</dbReference>
<keyword evidence="4 8" id="KW-0813">Transport</keyword>
<dbReference type="SUPFAM" id="SSF109755">
    <property type="entry name" value="PhoU-like"/>
    <property type="match status" value="1"/>
</dbReference>
<protein>
    <recommendedName>
        <fullName evidence="8">Phosphate-specific transport system accessory protein PhoU</fullName>
    </recommendedName>
</protein>
<feature type="domain" description="PhoU" evidence="10">
    <location>
        <begin position="15"/>
        <end position="103"/>
    </location>
</feature>
<evidence type="ECO:0000313" key="12">
    <source>
        <dbReference type="Proteomes" id="UP000473278"/>
    </source>
</evidence>
<dbReference type="GO" id="GO:0045936">
    <property type="term" value="P:negative regulation of phosphate metabolic process"/>
    <property type="evidence" value="ECO:0007669"/>
    <property type="project" value="InterPro"/>
</dbReference>